<dbReference type="AlphaFoldDB" id="A0A0D3JMG8"/>
<dbReference type="KEGG" id="ehx:EMIHUDRAFT_435448"/>
<dbReference type="InterPro" id="IPR052988">
    <property type="entry name" value="Oryzine_lactonohydrolase"/>
</dbReference>
<feature type="domain" description="SMP-30/Gluconolactonase/LRE-like region" evidence="1">
    <location>
        <begin position="272"/>
        <end position="350"/>
    </location>
</feature>
<sequence length="371" mass="40101">MRFICCSAMPDVCEPAERPVVFEATEATSCEFDELHTSVAVLLAECDEPLFHEAGVWIPSSSEWLVTSDRLQQNTLATNVKIIALHHPSGNVRRLRALEEAIEMGNGGTTDFKGGAFLCSQGLGSVSGSLWHIDKTLSVATRLGPEAGLTLNSPNDLVLHKSSGHLLFTDPAYGLESQGFRAAPFDTAKAVWAVPSHPQKCSDLAEWRRVDRRADEPNGVLLSPDEKTAYVSDVWSGKWARGKQLRHACPGGERSCVFAYDVVHDGQHGSAPSLANARKLIDLCDKKEVDTGAEGYPDGLKCDVRGNLYAGCGDGVRVYSPDGSYLGRIKVKGGVSNLCFGGRDGKTLLLLNKKRAFAVRMKVKGAIICDE</sequence>
<accession>A0A0D3JMG8</accession>
<organism evidence="2 3">
    <name type="scientific">Emiliania huxleyi (strain CCMP1516)</name>
    <dbReference type="NCBI Taxonomy" id="280463"/>
    <lineage>
        <taxon>Eukaryota</taxon>
        <taxon>Haptista</taxon>
        <taxon>Haptophyta</taxon>
        <taxon>Prymnesiophyceae</taxon>
        <taxon>Isochrysidales</taxon>
        <taxon>Noelaerhabdaceae</taxon>
        <taxon>Emiliania</taxon>
    </lineage>
</organism>
<dbReference type="Pfam" id="PF08450">
    <property type="entry name" value="SGL"/>
    <property type="match status" value="1"/>
</dbReference>
<dbReference type="InterPro" id="IPR013658">
    <property type="entry name" value="SGL"/>
</dbReference>
<dbReference type="RefSeq" id="XP_005792875.1">
    <property type="nucleotide sequence ID" value="XM_005792818.1"/>
</dbReference>
<dbReference type="KEGG" id="ehx:EMIHUDRAFT_446776"/>
<dbReference type="PANTHER" id="PTHR47064:SF2">
    <property type="entry name" value="SMP-30_GLUCONOLACTONASE_LRE-LIKE REGION DOMAIN-CONTAINING PROTEIN-RELATED"/>
    <property type="match status" value="1"/>
</dbReference>
<dbReference type="GeneID" id="17270250"/>
<dbReference type="STRING" id="2903.R1CP15"/>
<proteinExistence type="predicted"/>
<dbReference type="EnsemblProtists" id="EOD24703">
    <property type="protein sequence ID" value="EOD24703"/>
    <property type="gene ID" value="EMIHUDRAFT_435448"/>
</dbReference>
<reference evidence="3" key="1">
    <citation type="journal article" date="2013" name="Nature">
        <title>Pan genome of the phytoplankton Emiliania underpins its global distribution.</title>
        <authorList>
            <person name="Read B.A."/>
            <person name="Kegel J."/>
            <person name="Klute M.J."/>
            <person name="Kuo A."/>
            <person name="Lefebvre S.C."/>
            <person name="Maumus F."/>
            <person name="Mayer C."/>
            <person name="Miller J."/>
            <person name="Monier A."/>
            <person name="Salamov A."/>
            <person name="Young J."/>
            <person name="Aguilar M."/>
            <person name="Claverie J.M."/>
            <person name="Frickenhaus S."/>
            <person name="Gonzalez K."/>
            <person name="Herman E.K."/>
            <person name="Lin Y.C."/>
            <person name="Napier J."/>
            <person name="Ogata H."/>
            <person name="Sarno A.F."/>
            <person name="Shmutz J."/>
            <person name="Schroeder D."/>
            <person name="de Vargas C."/>
            <person name="Verret F."/>
            <person name="von Dassow P."/>
            <person name="Valentin K."/>
            <person name="Van de Peer Y."/>
            <person name="Wheeler G."/>
            <person name="Dacks J.B."/>
            <person name="Delwiche C.F."/>
            <person name="Dyhrman S.T."/>
            <person name="Glockner G."/>
            <person name="John U."/>
            <person name="Richards T."/>
            <person name="Worden A.Z."/>
            <person name="Zhang X."/>
            <person name="Grigoriev I.V."/>
            <person name="Allen A.E."/>
            <person name="Bidle K."/>
            <person name="Borodovsky M."/>
            <person name="Bowler C."/>
            <person name="Brownlee C."/>
            <person name="Cock J.M."/>
            <person name="Elias M."/>
            <person name="Gladyshev V.N."/>
            <person name="Groth M."/>
            <person name="Guda C."/>
            <person name="Hadaegh A."/>
            <person name="Iglesias-Rodriguez M.D."/>
            <person name="Jenkins J."/>
            <person name="Jones B.M."/>
            <person name="Lawson T."/>
            <person name="Leese F."/>
            <person name="Lindquist E."/>
            <person name="Lobanov A."/>
            <person name="Lomsadze A."/>
            <person name="Malik S.B."/>
            <person name="Marsh M.E."/>
            <person name="Mackinder L."/>
            <person name="Mock T."/>
            <person name="Mueller-Roeber B."/>
            <person name="Pagarete A."/>
            <person name="Parker M."/>
            <person name="Probert I."/>
            <person name="Quesneville H."/>
            <person name="Raines C."/>
            <person name="Rensing S.A."/>
            <person name="Riano-Pachon D.M."/>
            <person name="Richier S."/>
            <person name="Rokitta S."/>
            <person name="Shiraiwa Y."/>
            <person name="Soanes D.M."/>
            <person name="van der Giezen M."/>
            <person name="Wahlund T.M."/>
            <person name="Williams B."/>
            <person name="Wilson W."/>
            <person name="Wolfe G."/>
            <person name="Wurch L.L."/>
        </authorList>
    </citation>
    <scope>NUCLEOTIDE SEQUENCE</scope>
</reference>
<dbReference type="InterPro" id="IPR011042">
    <property type="entry name" value="6-blade_b-propeller_TolB-like"/>
</dbReference>
<name>A0A0D3JMG8_EMIH1</name>
<dbReference type="Proteomes" id="UP000013827">
    <property type="component" value="Unassembled WGS sequence"/>
</dbReference>
<dbReference type="EnsemblProtists" id="EOD40446">
    <property type="protein sequence ID" value="EOD40446"/>
    <property type="gene ID" value="EMIHUDRAFT_446776"/>
</dbReference>
<protein>
    <recommendedName>
        <fullName evidence="1">SMP-30/Gluconolactonase/LRE-like region domain-containing protein</fullName>
    </recommendedName>
</protein>
<evidence type="ECO:0000313" key="3">
    <source>
        <dbReference type="Proteomes" id="UP000013827"/>
    </source>
</evidence>
<evidence type="ECO:0000259" key="1">
    <source>
        <dbReference type="Pfam" id="PF08450"/>
    </source>
</evidence>
<evidence type="ECO:0000313" key="2">
    <source>
        <dbReference type="EnsemblProtists" id="EOD24703"/>
    </source>
</evidence>
<dbReference type="HOGENOM" id="CLU_036110_1_3_1"/>
<dbReference type="eggNOG" id="ENOG502SQQ7">
    <property type="taxonomic scope" value="Eukaryota"/>
</dbReference>
<dbReference type="RefSeq" id="XP_005777132.1">
    <property type="nucleotide sequence ID" value="XM_005777075.1"/>
</dbReference>
<dbReference type="SUPFAM" id="SSF63829">
    <property type="entry name" value="Calcium-dependent phosphotriesterase"/>
    <property type="match status" value="1"/>
</dbReference>
<dbReference type="PaxDb" id="2903-EOD24703"/>
<dbReference type="PANTHER" id="PTHR47064">
    <property type="entry name" value="PUTATIVE (AFU_ORTHOLOGUE AFUA_1G08990)-RELATED"/>
    <property type="match status" value="1"/>
</dbReference>
<dbReference type="GeneID" id="17285715"/>
<dbReference type="Gene3D" id="2.120.10.30">
    <property type="entry name" value="TolB, C-terminal domain"/>
    <property type="match status" value="1"/>
</dbReference>
<reference evidence="2" key="2">
    <citation type="submission" date="2024-10" db="UniProtKB">
        <authorList>
            <consortium name="EnsemblProtists"/>
        </authorList>
    </citation>
    <scope>IDENTIFICATION</scope>
</reference>
<keyword evidence="3" id="KW-1185">Reference proteome</keyword>